<dbReference type="InterPro" id="IPR039424">
    <property type="entry name" value="SBP_5"/>
</dbReference>
<evidence type="ECO:0000259" key="2">
    <source>
        <dbReference type="Pfam" id="PF00496"/>
    </source>
</evidence>
<accession>A0ABU1IHA5</accession>
<reference evidence="3 4" key="1">
    <citation type="submission" date="2023-07" db="EMBL/GenBank/DDBJ databases">
        <title>Genomic Encyclopedia of Type Strains, Phase IV (KMG-IV): sequencing the most valuable type-strain genomes for metagenomic binning, comparative biology and taxonomic classification.</title>
        <authorList>
            <person name="Goeker M."/>
        </authorList>
    </citation>
    <scope>NUCLEOTIDE SEQUENCE [LARGE SCALE GENOMIC DNA]</scope>
    <source>
        <strain evidence="3 4">DSM 45903</strain>
    </source>
</reference>
<dbReference type="CDD" id="cd08504">
    <property type="entry name" value="PBP2_OppA"/>
    <property type="match status" value="1"/>
</dbReference>
<dbReference type="Gene3D" id="3.10.105.10">
    <property type="entry name" value="Dipeptide-binding Protein, Domain 3"/>
    <property type="match status" value="1"/>
</dbReference>
<dbReference type="Gene3D" id="3.40.190.10">
    <property type="entry name" value="Periplasmic binding protein-like II"/>
    <property type="match status" value="1"/>
</dbReference>
<dbReference type="PANTHER" id="PTHR30290">
    <property type="entry name" value="PERIPLASMIC BINDING COMPONENT OF ABC TRANSPORTER"/>
    <property type="match status" value="1"/>
</dbReference>
<evidence type="ECO:0000256" key="1">
    <source>
        <dbReference type="SAM" id="SignalP"/>
    </source>
</evidence>
<dbReference type="PROSITE" id="PS51257">
    <property type="entry name" value="PROKAR_LIPOPROTEIN"/>
    <property type="match status" value="1"/>
</dbReference>
<comment type="caution">
    <text evidence="3">The sequence shown here is derived from an EMBL/GenBank/DDBJ whole genome shotgun (WGS) entry which is preliminary data.</text>
</comment>
<name>A0ABU1IHA5_9BACL</name>
<dbReference type="PANTHER" id="PTHR30290:SF79">
    <property type="entry name" value="DIPEPTIDE-BINDING PROTEIN DPPE"/>
    <property type="match status" value="1"/>
</dbReference>
<feature type="signal peptide" evidence="1">
    <location>
        <begin position="1"/>
        <end position="20"/>
    </location>
</feature>
<gene>
    <name evidence="3" type="ORF">JOE21_000145</name>
</gene>
<evidence type="ECO:0000313" key="3">
    <source>
        <dbReference type="EMBL" id="MDR6224157.1"/>
    </source>
</evidence>
<proteinExistence type="predicted"/>
<dbReference type="EMBL" id="JAVDQG010000001">
    <property type="protein sequence ID" value="MDR6224157.1"/>
    <property type="molecule type" value="Genomic_DNA"/>
</dbReference>
<dbReference type="Pfam" id="PF00496">
    <property type="entry name" value="SBP_bac_5"/>
    <property type="match status" value="1"/>
</dbReference>
<feature type="domain" description="Solute-binding protein family 5" evidence="2">
    <location>
        <begin position="83"/>
        <end position="460"/>
    </location>
</feature>
<feature type="chain" id="PRO_5046510391" evidence="1">
    <location>
        <begin position="21"/>
        <end position="542"/>
    </location>
</feature>
<dbReference type="SUPFAM" id="SSF53850">
    <property type="entry name" value="Periplasmic binding protein-like II"/>
    <property type="match status" value="1"/>
</dbReference>
<keyword evidence="1" id="KW-0732">Signal</keyword>
<protein>
    <submittedName>
        <fullName evidence="3">Oligopeptide transport system substrate-binding protein</fullName>
    </submittedName>
</protein>
<keyword evidence="4" id="KW-1185">Reference proteome</keyword>
<dbReference type="InterPro" id="IPR000914">
    <property type="entry name" value="SBP_5_dom"/>
</dbReference>
<organism evidence="3 4">
    <name type="scientific">Desmospora profundinema</name>
    <dbReference type="NCBI Taxonomy" id="1571184"/>
    <lineage>
        <taxon>Bacteria</taxon>
        <taxon>Bacillati</taxon>
        <taxon>Bacillota</taxon>
        <taxon>Bacilli</taxon>
        <taxon>Bacillales</taxon>
        <taxon>Thermoactinomycetaceae</taxon>
        <taxon>Desmospora</taxon>
    </lineage>
</organism>
<dbReference type="InterPro" id="IPR030678">
    <property type="entry name" value="Peptide/Ni-bd"/>
</dbReference>
<dbReference type="Gene3D" id="3.90.76.10">
    <property type="entry name" value="Dipeptide-binding Protein, Domain 1"/>
    <property type="match status" value="1"/>
</dbReference>
<dbReference type="PIRSF" id="PIRSF002741">
    <property type="entry name" value="MppA"/>
    <property type="match status" value="1"/>
</dbReference>
<dbReference type="RefSeq" id="WP_309861046.1">
    <property type="nucleotide sequence ID" value="NZ_JAVDQG010000001.1"/>
</dbReference>
<dbReference type="Proteomes" id="UP001185012">
    <property type="component" value="Unassembled WGS sequence"/>
</dbReference>
<sequence>MKRRWIVGLTWLTVLSIALVGCTGVNTGAPENEGSADENQVLDMTIPAEPPTLDHSVTTDAVSFDFILNNVMDGLYRLNKDNKPEPAIASGIDITEDKSTYTFSLREANWSDGEPVTAHDFEYAWKRALDPETKAEYAFILYPIKNAEAYNSGEVSADQVGVRAIDEKTLQVELEAPTPYFLSLTTFATYFPLREDIVDKYGNEYATGADKMVYNGPFEVGEWKHEQSLTLKKNQSYWDRNTVKLETVNMNIVKDTSTGVNLYTAGEVDVASLDSALADAFKKSPEYLPITLAETQYIQFNTNNEFLSNAKIRKAISYAVDRESITKLLQDGSEPAYSFVPPSIFTSDNQIFREIAPDGHQYNPQEAQRLLEEGMEELGFTSKPRLTLLSFDDHRRQVAVAIQEQLKNTLDLDINIDPQPLRQKRDREAQRDFELSFISWRADYNDPQTYLDMWVTGGPFNRADWSNKEYDKLINDSVRNPDNEERTRNYVEAEKILLEGSPVAPVFYTGKIFLQKQYVKGIYRHPVGAELTLKWAYMDGKE</sequence>
<evidence type="ECO:0000313" key="4">
    <source>
        <dbReference type="Proteomes" id="UP001185012"/>
    </source>
</evidence>